<dbReference type="InterPro" id="IPR022636">
    <property type="entry name" value="S-AdoMet_synthetase_sfam"/>
</dbReference>
<name>X1H0W9_9ZZZZ</name>
<evidence type="ECO:0000256" key="5">
    <source>
        <dbReference type="ARBA" id="ARBA00022840"/>
    </source>
</evidence>
<dbReference type="InterPro" id="IPR022630">
    <property type="entry name" value="S-AdoMet_synt_C"/>
</dbReference>
<dbReference type="SUPFAM" id="SSF55973">
    <property type="entry name" value="S-adenosylmethionine synthetase"/>
    <property type="match status" value="1"/>
</dbReference>
<dbReference type="PANTHER" id="PTHR11964">
    <property type="entry name" value="S-ADENOSYLMETHIONINE SYNTHETASE"/>
    <property type="match status" value="1"/>
</dbReference>
<evidence type="ECO:0000259" key="8">
    <source>
        <dbReference type="Pfam" id="PF02773"/>
    </source>
</evidence>
<feature type="non-terminal residue" evidence="9">
    <location>
        <position position="1"/>
    </location>
</feature>
<dbReference type="Pfam" id="PF02773">
    <property type="entry name" value="S-AdoMet_synt_C"/>
    <property type="match status" value="1"/>
</dbReference>
<accession>X1H0W9</accession>
<dbReference type="EMBL" id="BARU01024055">
    <property type="protein sequence ID" value="GAH47474.1"/>
    <property type="molecule type" value="Genomic_DNA"/>
</dbReference>
<dbReference type="Gene3D" id="3.30.300.10">
    <property type="match status" value="1"/>
</dbReference>
<evidence type="ECO:0000256" key="7">
    <source>
        <dbReference type="ARBA" id="ARBA00022958"/>
    </source>
</evidence>
<dbReference type="AlphaFoldDB" id="X1H0W9"/>
<evidence type="ECO:0000256" key="6">
    <source>
        <dbReference type="ARBA" id="ARBA00022842"/>
    </source>
</evidence>
<reference evidence="9" key="1">
    <citation type="journal article" date="2014" name="Front. Microbiol.">
        <title>High frequency of phylogenetically diverse reductive dehalogenase-homologous genes in deep subseafloor sedimentary metagenomes.</title>
        <authorList>
            <person name="Kawai M."/>
            <person name="Futagami T."/>
            <person name="Toyoda A."/>
            <person name="Takaki Y."/>
            <person name="Nishi S."/>
            <person name="Hori S."/>
            <person name="Arai W."/>
            <person name="Tsubouchi T."/>
            <person name="Morono Y."/>
            <person name="Uchiyama I."/>
            <person name="Ito T."/>
            <person name="Fujiyama A."/>
            <person name="Inagaki F."/>
            <person name="Takami H."/>
        </authorList>
    </citation>
    <scope>NUCLEOTIDE SEQUENCE</scope>
    <source>
        <strain evidence="9">Expedition CK06-06</strain>
    </source>
</reference>
<keyword evidence="7" id="KW-0630">Potassium</keyword>
<gene>
    <name evidence="9" type="ORF">S03H2_38962</name>
</gene>
<dbReference type="GO" id="GO:0005524">
    <property type="term" value="F:ATP binding"/>
    <property type="evidence" value="ECO:0007669"/>
    <property type="project" value="UniProtKB-KW"/>
</dbReference>
<keyword evidence="6" id="KW-0460">Magnesium</keyword>
<feature type="domain" description="S-adenosylmethionine synthetase C-terminal" evidence="8">
    <location>
        <begin position="1"/>
        <end position="67"/>
    </location>
</feature>
<dbReference type="GO" id="GO:0046872">
    <property type="term" value="F:metal ion binding"/>
    <property type="evidence" value="ECO:0007669"/>
    <property type="project" value="UniProtKB-KW"/>
</dbReference>
<proteinExistence type="predicted"/>
<dbReference type="GO" id="GO:0006730">
    <property type="term" value="P:one-carbon metabolic process"/>
    <property type="evidence" value="ECO:0007669"/>
    <property type="project" value="UniProtKB-KW"/>
</dbReference>
<evidence type="ECO:0000256" key="3">
    <source>
        <dbReference type="ARBA" id="ARBA00022723"/>
    </source>
</evidence>
<protein>
    <recommendedName>
        <fullName evidence="8">S-adenosylmethionine synthetase C-terminal domain-containing protein</fullName>
    </recommendedName>
</protein>
<dbReference type="GO" id="GO:0006556">
    <property type="term" value="P:S-adenosylmethionine biosynthetic process"/>
    <property type="evidence" value="ECO:0007669"/>
    <property type="project" value="InterPro"/>
</dbReference>
<keyword evidence="2" id="KW-0808">Transferase</keyword>
<dbReference type="InterPro" id="IPR002133">
    <property type="entry name" value="S-AdoMet_synthetase"/>
</dbReference>
<evidence type="ECO:0000256" key="2">
    <source>
        <dbReference type="ARBA" id="ARBA00022679"/>
    </source>
</evidence>
<comment type="caution">
    <text evidence="9">The sequence shown here is derived from an EMBL/GenBank/DDBJ whole genome shotgun (WGS) entry which is preliminary data.</text>
</comment>
<sequence>ARPLSLSIETSGTGKVPDETILNLINKHFDFRPEAIIRALDLRRPIYRQTAVYGHFGREDLDLPWEKTDKTGILRAEAGL</sequence>
<dbReference type="GO" id="GO:0004478">
    <property type="term" value="F:methionine adenosyltransferase activity"/>
    <property type="evidence" value="ECO:0007669"/>
    <property type="project" value="InterPro"/>
</dbReference>
<keyword evidence="1" id="KW-0554">One-carbon metabolism</keyword>
<evidence type="ECO:0000256" key="1">
    <source>
        <dbReference type="ARBA" id="ARBA00022563"/>
    </source>
</evidence>
<organism evidence="9">
    <name type="scientific">marine sediment metagenome</name>
    <dbReference type="NCBI Taxonomy" id="412755"/>
    <lineage>
        <taxon>unclassified sequences</taxon>
        <taxon>metagenomes</taxon>
        <taxon>ecological metagenomes</taxon>
    </lineage>
</organism>
<keyword evidence="5" id="KW-0067">ATP-binding</keyword>
<evidence type="ECO:0000256" key="4">
    <source>
        <dbReference type="ARBA" id="ARBA00022741"/>
    </source>
</evidence>
<keyword evidence="4" id="KW-0547">Nucleotide-binding</keyword>
<keyword evidence="3" id="KW-0479">Metal-binding</keyword>
<evidence type="ECO:0000313" key="9">
    <source>
        <dbReference type="EMBL" id="GAH47474.1"/>
    </source>
</evidence>